<dbReference type="PANTHER" id="PTHR11559">
    <property type="entry name" value="CARBOXYLESTERASE"/>
    <property type="match status" value="1"/>
</dbReference>
<accession>A0ABP9BRY2</accession>
<evidence type="ECO:0000256" key="3">
    <source>
        <dbReference type="RuleBase" id="RU361235"/>
    </source>
</evidence>
<dbReference type="Gene3D" id="3.40.50.1820">
    <property type="entry name" value="alpha/beta hydrolase"/>
    <property type="match status" value="1"/>
</dbReference>
<evidence type="ECO:0000256" key="1">
    <source>
        <dbReference type="ARBA" id="ARBA00005964"/>
    </source>
</evidence>
<evidence type="ECO:0000313" key="5">
    <source>
        <dbReference type="EMBL" id="GAA4798128.1"/>
    </source>
</evidence>
<organism evidence="5 6">
    <name type="scientific">Olivibacter ginsenosidimutans</name>
    <dbReference type="NCBI Taxonomy" id="1176537"/>
    <lineage>
        <taxon>Bacteria</taxon>
        <taxon>Pseudomonadati</taxon>
        <taxon>Bacteroidota</taxon>
        <taxon>Sphingobacteriia</taxon>
        <taxon>Sphingobacteriales</taxon>
        <taxon>Sphingobacteriaceae</taxon>
        <taxon>Olivibacter</taxon>
    </lineage>
</organism>
<keyword evidence="2 3" id="KW-0378">Hydrolase</keyword>
<dbReference type="InterPro" id="IPR019819">
    <property type="entry name" value="Carboxylesterase_B_CS"/>
</dbReference>
<comment type="similarity">
    <text evidence="1 3">Belongs to the type-B carboxylesterase/lipase family.</text>
</comment>
<dbReference type="RefSeq" id="WP_345232475.1">
    <property type="nucleotide sequence ID" value="NZ_BAABIQ010000039.1"/>
</dbReference>
<feature type="domain" description="Carboxylesterase type B" evidence="4">
    <location>
        <begin position="27"/>
        <end position="507"/>
    </location>
</feature>
<gene>
    <name evidence="5" type="ORF">GCM10023231_28490</name>
</gene>
<keyword evidence="6" id="KW-1185">Reference proteome</keyword>
<dbReference type="PROSITE" id="PS00941">
    <property type="entry name" value="CARBOXYLESTERASE_B_2"/>
    <property type="match status" value="1"/>
</dbReference>
<evidence type="ECO:0000256" key="2">
    <source>
        <dbReference type="ARBA" id="ARBA00022801"/>
    </source>
</evidence>
<dbReference type="EC" id="3.1.1.-" evidence="3"/>
<dbReference type="InterPro" id="IPR029058">
    <property type="entry name" value="AB_hydrolase_fold"/>
</dbReference>
<reference evidence="6" key="1">
    <citation type="journal article" date="2019" name="Int. J. Syst. Evol. Microbiol.">
        <title>The Global Catalogue of Microorganisms (GCM) 10K type strain sequencing project: providing services to taxonomists for standard genome sequencing and annotation.</title>
        <authorList>
            <consortium name="The Broad Institute Genomics Platform"/>
            <consortium name="The Broad Institute Genome Sequencing Center for Infectious Disease"/>
            <person name="Wu L."/>
            <person name="Ma J."/>
        </authorList>
    </citation>
    <scope>NUCLEOTIDE SEQUENCE [LARGE SCALE GENOMIC DNA]</scope>
    <source>
        <strain evidence="6">JCM 18200</strain>
    </source>
</reference>
<comment type="caution">
    <text evidence="5">The sequence shown here is derived from an EMBL/GenBank/DDBJ whole genome shotgun (WGS) entry which is preliminary data.</text>
</comment>
<dbReference type="EMBL" id="BAABIQ010000039">
    <property type="protein sequence ID" value="GAA4798128.1"/>
    <property type="molecule type" value="Genomic_DNA"/>
</dbReference>
<dbReference type="Pfam" id="PF00135">
    <property type="entry name" value="COesterase"/>
    <property type="match status" value="1"/>
</dbReference>
<sequence>MKTILGMLIVLVMQLVYAQNTVEGVHPRIKVSEGTLEGQYKSGIASFKGIPFAAPPVGKFRWREPQPVQPWQGVRKADRFGPRAMQRPIFDDMQFRSDGMSEDCLYLNVWTPAKTFKEKLPVLVYFYGGGLIAGDGSEFRYDGESMARKGIVTVTVNYRLNIFGFFSHPELTSESPYHASGNYGFLDQLAALKWVQQNIGAFGGDPTKVTIAGESAGSYSVSAQMTSPLAKKLFRGAIGESGALLDNHRPRPSLAEAEQNGLAFAKAVQANSLAELRALPAEELLAATAKFDANFSATIDGYFFPDDPVSIFKRGAQAKVPLLVGWNTEESNYRGLLGDKAPNIANFNQIINERFGKQAAQLLQVYKPQSDEEVKQVATDFAGDQFIAYGTWRWSDLHSQTGNQPVYRYHYARPRPAMRHQTGEIATGAVHSAEIEYALGNLPTNRVYNWQPEDYQVSAIMQAYFVNFIKTTDPNGLGLPVWPRVKAGEPAQLMHIDVETKSITEQHRDRYLLLEKLSDAK</sequence>
<evidence type="ECO:0000313" key="6">
    <source>
        <dbReference type="Proteomes" id="UP001501411"/>
    </source>
</evidence>
<dbReference type="InterPro" id="IPR050309">
    <property type="entry name" value="Type-B_Carboxylest/Lipase"/>
</dbReference>
<dbReference type="Proteomes" id="UP001501411">
    <property type="component" value="Unassembled WGS sequence"/>
</dbReference>
<proteinExistence type="inferred from homology"/>
<dbReference type="SUPFAM" id="SSF53474">
    <property type="entry name" value="alpha/beta-Hydrolases"/>
    <property type="match status" value="1"/>
</dbReference>
<dbReference type="PROSITE" id="PS00122">
    <property type="entry name" value="CARBOXYLESTERASE_B_1"/>
    <property type="match status" value="1"/>
</dbReference>
<evidence type="ECO:0000259" key="4">
    <source>
        <dbReference type="Pfam" id="PF00135"/>
    </source>
</evidence>
<dbReference type="InterPro" id="IPR002018">
    <property type="entry name" value="CarbesteraseB"/>
</dbReference>
<name>A0ABP9BRY2_9SPHI</name>
<protein>
    <recommendedName>
        <fullName evidence="3">Carboxylic ester hydrolase</fullName>
        <ecNumber evidence="3">3.1.1.-</ecNumber>
    </recommendedName>
</protein>
<dbReference type="InterPro" id="IPR019826">
    <property type="entry name" value="Carboxylesterase_B_AS"/>
</dbReference>